<dbReference type="OMA" id="KYTEPIQ"/>
<dbReference type="STRING" id="5627.A0A1C7LSP7"/>
<dbReference type="AlphaFoldDB" id="A0A1C7LSP7"/>
<dbReference type="PANTHER" id="PTHR14024:SF49">
    <property type="entry name" value="LIPID STORAGE DROPLETS SURFACE-BINDING PROTEIN 1"/>
    <property type="match status" value="1"/>
</dbReference>
<dbReference type="InterPro" id="IPR004279">
    <property type="entry name" value="Perilipin"/>
</dbReference>
<dbReference type="Proteomes" id="UP000092993">
    <property type="component" value="Unassembled WGS sequence"/>
</dbReference>
<organism evidence="2 3">
    <name type="scientific">Grifola frondosa</name>
    <name type="common">Maitake</name>
    <name type="synonym">Polyporus frondosus</name>
    <dbReference type="NCBI Taxonomy" id="5627"/>
    <lineage>
        <taxon>Eukaryota</taxon>
        <taxon>Fungi</taxon>
        <taxon>Dikarya</taxon>
        <taxon>Basidiomycota</taxon>
        <taxon>Agaricomycotina</taxon>
        <taxon>Agaricomycetes</taxon>
        <taxon>Polyporales</taxon>
        <taxon>Grifolaceae</taxon>
        <taxon>Grifola</taxon>
    </lineage>
</organism>
<sequence>MPTQTQTASATPEFTIIYRVASIPLVASSLNTIHTTLTNNAYTHSPYAAAKGLSKSALSYAEPLQKRLGPIIVRADSFANKGLDAVESRYPYPFKTPTDEIVKDLKGHSDHAYDVANKTIDERVRTPVYHVAQGIDQASRVVISSPVRTVYMCMLMTSFTEIRAYHRLFRMCRPQAPPERYPEPPAGSPDAKYQYQRAYILSKDLRDQLLTYSTEQINQIKAQSVLVQRASATAESISSLATNSYGAAQVKVQGLSDTMLSELQKIQASTAALPSTLQSSFNDISTHLSSTITDLSAVLTSQDPLPEKVHKVRDTVQERVQPLLDAAAVRVQEILGAVKGRLGEKEGQVQQSVNGSGRA</sequence>
<protein>
    <submittedName>
        <fullName evidence="2">Perilipin-2</fullName>
    </submittedName>
</protein>
<dbReference type="OrthoDB" id="376826at2759"/>
<evidence type="ECO:0000256" key="1">
    <source>
        <dbReference type="ARBA" id="ARBA00006311"/>
    </source>
</evidence>
<dbReference type="PANTHER" id="PTHR14024">
    <property type="entry name" value="PERILIPIN"/>
    <property type="match status" value="1"/>
</dbReference>
<reference evidence="2 3" key="1">
    <citation type="submission" date="2016-03" db="EMBL/GenBank/DDBJ databases">
        <title>Whole genome sequencing of Grifola frondosa 9006-11.</title>
        <authorList>
            <person name="Min B."/>
            <person name="Park H."/>
            <person name="Kim J.-G."/>
            <person name="Cho H."/>
            <person name="Oh Y.-L."/>
            <person name="Kong W.-S."/>
            <person name="Choi I.-G."/>
        </authorList>
    </citation>
    <scope>NUCLEOTIDE SEQUENCE [LARGE SCALE GENOMIC DNA]</scope>
    <source>
        <strain evidence="2 3">9006-11</strain>
    </source>
</reference>
<dbReference type="GO" id="GO:0019915">
    <property type="term" value="P:lipid storage"/>
    <property type="evidence" value="ECO:0007669"/>
    <property type="project" value="TreeGrafter"/>
</dbReference>
<dbReference type="GO" id="GO:0005811">
    <property type="term" value="C:lipid droplet"/>
    <property type="evidence" value="ECO:0007669"/>
    <property type="project" value="TreeGrafter"/>
</dbReference>
<evidence type="ECO:0000313" key="2">
    <source>
        <dbReference type="EMBL" id="OBZ67702.1"/>
    </source>
</evidence>
<dbReference type="GO" id="GO:0010890">
    <property type="term" value="P:positive regulation of triglyceride storage"/>
    <property type="evidence" value="ECO:0007669"/>
    <property type="project" value="TreeGrafter"/>
</dbReference>
<keyword evidence="3" id="KW-1185">Reference proteome</keyword>
<dbReference type="GO" id="GO:0005829">
    <property type="term" value="C:cytosol"/>
    <property type="evidence" value="ECO:0007669"/>
    <property type="project" value="TreeGrafter"/>
</dbReference>
<comment type="caution">
    <text evidence="2">The sequence shown here is derived from an EMBL/GenBank/DDBJ whole genome shotgun (WGS) entry which is preliminary data.</text>
</comment>
<gene>
    <name evidence="2" type="primary">Plin2</name>
    <name evidence="2" type="ORF">A0H81_12178</name>
</gene>
<comment type="similarity">
    <text evidence="1">Belongs to the perilipin family.</text>
</comment>
<evidence type="ECO:0000313" key="3">
    <source>
        <dbReference type="Proteomes" id="UP000092993"/>
    </source>
</evidence>
<proteinExistence type="inferred from homology"/>
<dbReference type="Pfam" id="PF03036">
    <property type="entry name" value="Perilipin"/>
    <property type="match status" value="1"/>
</dbReference>
<accession>A0A1C7LSP7</accession>
<name>A0A1C7LSP7_GRIFR</name>
<dbReference type="EMBL" id="LUGG01000023">
    <property type="protein sequence ID" value="OBZ67702.1"/>
    <property type="molecule type" value="Genomic_DNA"/>
</dbReference>